<dbReference type="AlphaFoldDB" id="H0HQZ6"/>
<proteinExistence type="predicted"/>
<keyword evidence="2" id="KW-1185">Reference proteome</keyword>
<protein>
    <submittedName>
        <fullName evidence="1">Gp42</fullName>
    </submittedName>
</protein>
<dbReference type="PATRIC" id="fig|1107882.3.peg.2527"/>
<dbReference type="EMBL" id="AHAM01000097">
    <property type="protein sequence ID" value="EHK56858.1"/>
    <property type="molecule type" value="Genomic_DNA"/>
</dbReference>
<evidence type="ECO:0000313" key="2">
    <source>
        <dbReference type="Proteomes" id="UP000003250"/>
    </source>
</evidence>
<gene>
    <name evidence="1" type="ORF">MAXJ12_12892</name>
</gene>
<dbReference type="Proteomes" id="UP000003250">
    <property type="component" value="Unassembled WGS sequence"/>
</dbReference>
<reference evidence="1 2" key="1">
    <citation type="journal article" date="2012" name="J. Bacteriol.">
        <title>Draft Genome Sequence of Mesorhizobium alhagi CCNWXJ12-2T, a Novel Salt-Resistant Species Isolated from the Desert of Northwestern China.</title>
        <authorList>
            <person name="Zhou M."/>
            <person name="Chen W."/>
            <person name="Chen H."/>
            <person name="Wei G."/>
        </authorList>
    </citation>
    <scope>NUCLEOTIDE SEQUENCE [LARGE SCALE GENOMIC DNA]</scope>
    <source>
        <strain evidence="1 2">CCNWXJ12-2</strain>
    </source>
</reference>
<organism evidence="1 2">
    <name type="scientific">Mesorhizobium alhagi CCNWXJ12-2</name>
    <dbReference type="NCBI Taxonomy" id="1107882"/>
    <lineage>
        <taxon>Bacteria</taxon>
        <taxon>Pseudomonadati</taxon>
        <taxon>Pseudomonadota</taxon>
        <taxon>Alphaproteobacteria</taxon>
        <taxon>Hyphomicrobiales</taxon>
        <taxon>Phyllobacteriaceae</taxon>
        <taxon>Allomesorhizobium</taxon>
    </lineage>
</organism>
<sequence length="233" mass="25241">MMTEPVTAAVPANIAEFIVAEVHRQTAEAALRAKVEAKIGECVSSAVDSAFRSYGDVGKQIEKAVAASLNIGDRIDVPAYGNMVMAVLRAKMDEVLGELVNNRLAAEMNDILSIAPKEVKLSAVVEAMIDDIDKHDRYGTYATCILEESEHVSGYWTIYLDPSSDVKKYDCALRISVTGEGAIYSLVCDRKDAKTTVVMGGMDTYQKMVFAAYCCGSKFIIDDPEPSTGIGDF</sequence>
<evidence type="ECO:0000313" key="1">
    <source>
        <dbReference type="EMBL" id="EHK56858.1"/>
    </source>
</evidence>
<accession>H0HQZ6</accession>
<name>H0HQZ6_9HYPH</name>